<dbReference type="OrthoDB" id="1920326at2759"/>
<dbReference type="PANTHER" id="PTHR47765">
    <property type="entry name" value="3'-5' EXONUCLEASE DOMAIN-CONTAINING PROTEIN"/>
    <property type="match status" value="1"/>
</dbReference>
<organism evidence="2 3">
    <name type="scientific">Phytophthora pseudosyringae</name>
    <dbReference type="NCBI Taxonomy" id="221518"/>
    <lineage>
        <taxon>Eukaryota</taxon>
        <taxon>Sar</taxon>
        <taxon>Stramenopiles</taxon>
        <taxon>Oomycota</taxon>
        <taxon>Peronosporomycetes</taxon>
        <taxon>Peronosporales</taxon>
        <taxon>Peronosporaceae</taxon>
        <taxon>Phytophthora</taxon>
    </lineage>
</organism>
<dbReference type="CDD" id="cd06141">
    <property type="entry name" value="WRN_exo"/>
    <property type="match status" value="1"/>
</dbReference>
<evidence type="ECO:0000313" key="2">
    <source>
        <dbReference type="EMBL" id="KAG7382604.1"/>
    </source>
</evidence>
<evidence type="ECO:0000259" key="1">
    <source>
        <dbReference type="SMART" id="SM00474"/>
    </source>
</evidence>
<dbReference type="GO" id="GO:0008408">
    <property type="term" value="F:3'-5' exonuclease activity"/>
    <property type="evidence" value="ECO:0007669"/>
    <property type="project" value="InterPro"/>
</dbReference>
<protein>
    <recommendedName>
        <fullName evidence="1">3'-5' exonuclease domain-containing protein</fullName>
    </recommendedName>
</protein>
<keyword evidence="3" id="KW-1185">Reference proteome</keyword>
<dbReference type="Pfam" id="PF01612">
    <property type="entry name" value="DNA_pol_A_exo1"/>
    <property type="match status" value="1"/>
</dbReference>
<dbReference type="EMBL" id="JAGDFM010000202">
    <property type="protein sequence ID" value="KAG7382604.1"/>
    <property type="molecule type" value="Genomic_DNA"/>
</dbReference>
<dbReference type="AlphaFoldDB" id="A0A8T1VT00"/>
<dbReference type="SMART" id="SM00474">
    <property type="entry name" value="35EXOc"/>
    <property type="match status" value="1"/>
</dbReference>
<sequence length="363" mass="40240">MLSAKCVSRRVWALARAPCGAASFASKRRTRSTDASTLLSSAGQKQRQQLNRLRAALATESLQQMPLPAASAAVQNPIQSAGFEPLDADAKKRQKEFARMLRQKEARHARVKHLPLFREGSALFRRFGERTLGDYDNLATTSFDGPIAVIHSEQEELEHAAYLREQKVVGVDTEARPDFRPLKGKKGNPVCLIQVSTLERAFLYRLQRGNPLPPVLQELFADPGVLKVGHSLSDDFRLLKSSDLVQAVNSTVDTLYIAHKLGCMRPGLKTACQVFLGGSLDKEMQVSDWEAPALSDAQISYAATDAWAPLRVLLAMIQLKDTKELLRTKSYNSSAQTIVNENHDVLLGKLLSFALRHQVPKME</sequence>
<gene>
    <name evidence="2" type="ORF">PHYPSEUDO_004684</name>
</gene>
<name>A0A8T1VT00_9STRA</name>
<comment type="caution">
    <text evidence="2">The sequence shown here is derived from an EMBL/GenBank/DDBJ whole genome shotgun (WGS) entry which is preliminary data.</text>
</comment>
<dbReference type="InterPro" id="IPR052408">
    <property type="entry name" value="Exonuclease_MUT-7-like"/>
</dbReference>
<proteinExistence type="predicted"/>
<dbReference type="Proteomes" id="UP000694044">
    <property type="component" value="Unassembled WGS sequence"/>
</dbReference>
<accession>A0A8T1VT00</accession>
<dbReference type="InterPro" id="IPR002562">
    <property type="entry name" value="3'-5'_exonuclease_dom"/>
</dbReference>
<dbReference type="PANTHER" id="PTHR47765:SF2">
    <property type="entry name" value="EXONUCLEASE MUT-7 HOMOLOG"/>
    <property type="match status" value="1"/>
</dbReference>
<dbReference type="GO" id="GO:0006139">
    <property type="term" value="P:nucleobase-containing compound metabolic process"/>
    <property type="evidence" value="ECO:0007669"/>
    <property type="project" value="InterPro"/>
</dbReference>
<evidence type="ECO:0000313" key="3">
    <source>
        <dbReference type="Proteomes" id="UP000694044"/>
    </source>
</evidence>
<dbReference type="GO" id="GO:0003676">
    <property type="term" value="F:nucleic acid binding"/>
    <property type="evidence" value="ECO:0007669"/>
    <property type="project" value="InterPro"/>
</dbReference>
<feature type="domain" description="3'-5' exonuclease" evidence="1">
    <location>
        <begin position="147"/>
        <end position="322"/>
    </location>
</feature>
<reference evidence="2" key="1">
    <citation type="submission" date="2021-02" db="EMBL/GenBank/DDBJ databases">
        <authorList>
            <person name="Palmer J.M."/>
        </authorList>
    </citation>
    <scope>NUCLEOTIDE SEQUENCE</scope>
    <source>
        <strain evidence="2">SCRP734</strain>
    </source>
</reference>